<sequence>MSSDQKIIFKQEGIGFCGILFIVLLLLKVGVVETVVMGWSWWWITAPLWGPLSLAVSFIVICLLLVCFLTLVGFLIDLICKR</sequence>
<organism evidence="2">
    <name type="scientific">marine sediment metagenome</name>
    <dbReference type="NCBI Taxonomy" id="412755"/>
    <lineage>
        <taxon>unclassified sequences</taxon>
        <taxon>metagenomes</taxon>
        <taxon>ecological metagenomes</taxon>
    </lineage>
</organism>
<dbReference type="EMBL" id="LAZR01000105">
    <property type="protein sequence ID" value="KKN91212.1"/>
    <property type="molecule type" value="Genomic_DNA"/>
</dbReference>
<proteinExistence type="predicted"/>
<protein>
    <submittedName>
        <fullName evidence="2">Uncharacterized protein</fullName>
    </submittedName>
</protein>
<accession>A0A0F9UUN0</accession>
<keyword evidence="1" id="KW-0472">Membrane</keyword>
<feature type="transmembrane region" description="Helical" evidence="1">
    <location>
        <begin position="12"/>
        <end position="32"/>
    </location>
</feature>
<keyword evidence="1" id="KW-1133">Transmembrane helix</keyword>
<evidence type="ECO:0000313" key="2">
    <source>
        <dbReference type="EMBL" id="KKN91212.1"/>
    </source>
</evidence>
<evidence type="ECO:0000256" key="1">
    <source>
        <dbReference type="SAM" id="Phobius"/>
    </source>
</evidence>
<keyword evidence="1" id="KW-0812">Transmembrane</keyword>
<reference evidence="2" key="1">
    <citation type="journal article" date="2015" name="Nature">
        <title>Complex archaea that bridge the gap between prokaryotes and eukaryotes.</title>
        <authorList>
            <person name="Spang A."/>
            <person name="Saw J.H."/>
            <person name="Jorgensen S.L."/>
            <person name="Zaremba-Niedzwiedzka K."/>
            <person name="Martijn J."/>
            <person name="Lind A.E."/>
            <person name="van Eijk R."/>
            <person name="Schleper C."/>
            <person name="Guy L."/>
            <person name="Ettema T.J."/>
        </authorList>
    </citation>
    <scope>NUCLEOTIDE SEQUENCE</scope>
</reference>
<name>A0A0F9UUN0_9ZZZZ</name>
<comment type="caution">
    <text evidence="2">The sequence shown here is derived from an EMBL/GenBank/DDBJ whole genome shotgun (WGS) entry which is preliminary data.</text>
</comment>
<gene>
    <name evidence="2" type="ORF">LCGC14_0220800</name>
</gene>
<dbReference type="AlphaFoldDB" id="A0A0F9UUN0"/>
<feature type="transmembrane region" description="Helical" evidence="1">
    <location>
        <begin position="52"/>
        <end position="76"/>
    </location>
</feature>